<reference evidence="9" key="1">
    <citation type="journal article" date="2014" name="Genome Announc.">
        <title>Complete Genome Sequence of Campylobacter iguaniorum Strain 1485ET, Isolated from a Bearded Dragon (Pogona vitticeps).</title>
        <authorList>
            <person name="Gilbert M.J."/>
            <person name="Miller W.G."/>
            <person name="Yee E."/>
            <person name="Kik M."/>
            <person name="Wagenaar J.A."/>
            <person name="Duim B."/>
        </authorList>
    </citation>
    <scope>NUCLEOTIDE SEQUENCE [LARGE SCALE GENOMIC DNA]</scope>
    <source>
        <strain evidence="9">1485E</strain>
    </source>
</reference>
<proteinExistence type="inferred from homology"/>
<evidence type="ECO:0000313" key="9">
    <source>
        <dbReference type="Proteomes" id="UP000028486"/>
    </source>
</evidence>
<dbReference type="InterPro" id="IPR001920">
    <property type="entry name" value="Asp/Glu_race"/>
</dbReference>
<keyword evidence="5 7" id="KW-0413">Isomerase</keyword>
<dbReference type="SUPFAM" id="SSF53681">
    <property type="entry name" value="Aspartate/glutamate racemase"/>
    <property type="match status" value="2"/>
</dbReference>
<dbReference type="PANTHER" id="PTHR21198">
    <property type="entry name" value="GLUTAMATE RACEMASE"/>
    <property type="match status" value="1"/>
</dbReference>
<feature type="binding site" evidence="7">
    <location>
        <begin position="39"/>
        <end position="40"/>
    </location>
    <ligand>
        <name>substrate</name>
    </ligand>
</feature>
<feature type="active site" description="Proton donor/acceptor" evidence="7">
    <location>
        <position position="70"/>
    </location>
</feature>
<dbReference type="InterPro" id="IPR018187">
    <property type="entry name" value="Asp/Glu_racemase_AS_1"/>
</dbReference>
<evidence type="ECO:0000256" key="2">
    <source>
        <dbReference type="ARBA" id="ARBA00013090"/>
    </source>
</evidence>
<feature type="binding site" evidence="7">
    <location>
        <begin position="7"/>
        <end position="8"/>
    </location>
    <ligand>
        <name>substrate</name>
    </ligand>
</feature>
<comment type="catalytic activity">
    <reaction evidence="1 7">
        <text>L-glutamate = D-glutamate</text>
        <dbReference type="Rhea" id="RHEA:12813"/>
        <dbReference type="ChEBI" id="CHEBI:29985"/>
        <dbReference type="ChEBI" id="CHEBI:29986"/>
        <dbReference type="EC" id="5.1.1.3"/>
    </reaction>
</comment>
<comment type="pathway">
    <text evidence="7">Cell wall biogenesis; peptidoglycan biosynthesis.</text>
</comment>
<dbReference type="GO" id="GO:0071555">
    <property type="term" value="P:cell wall organization"/>
    <property type="evidence" value="ECO:0007669"/>
    <property type="project" value="UniProtKB-KW"/>
</dbReference>
<dbReference type="Gene3D" id="3.40.50.1860">
    <property type="match status" value="2"/>
</dbReference>
<keyword evidence="4 7" id="KW-0573">Peptidoglycan synthesis</keyword>
<dbReference type="NCBIfam" id="TIGR00067">
    <property type="entry name" value="glut_race"/>
    <property type="match status" value="1"/>
</dbReference>
<dbReference type="OrthoDB" id="9801055at2"/>
<keyword evidence="9" id="KW-1185">Reference proteome</keyword>
<name>A0A076FAK3_9BACT</name>
<dbReference type="GO" id="GO:0008360">
    <property type="term" value="P:regulation of cell shape"/>
    <property type="evidence" value="ECO:0007669"/>
    <property type="project" value="UniProtKB-KW"/>
</dbReference>
<organism evidence="8 9">
    <name type="scientific">Campylobacter iguaniorum</name>
    <dbReference type="NCBI Taxonomy" id="1244531"/>
    <lineage>
        <taxon>Bacteria</taxon>
        <taxon>Pseudomonadati</taxon>
        <taxon>Campylobacterota</taxon>
        <taxon>Epsilonproteobacteria</taxon>
        <taxon>Campylobacterales</taxon>
        <taxon>Campylobacteraceae</taxon>
        <taxon>Campylobacter</taxon>
    </lineage>
</organism>
<accession>A0A076FAK3</accession>
<dbReference type="InterPro" id="IPR015942">
    <property type="entry name" value="Asp/Glu/hydantoin_racemase"/>
</dbReference>
<feature type="binding site" evidence="7">
    <location>
        <begin position="179"/>
        <end position="180"/>
    </location>
    <ligand>
        <name>substrate</name>
    </ligand>
</feature>
<dbReference type="AlphaFoldDB" id="A0A076FAK3"/>
<dbReference type="Pfam" id="PF01177">
    <property type="entry name" value="Asp_Glu_race"/>
    <property type="match status" value="1"/>
</dbReference>
<feature type="binding site" evidence="7">
    <location>
        <begin position="71"/>
        <end position="72"/>
    </location>
    <ligand>
        <name>substrate</name>
    </ligand>
</feature>
<dbReference type="RefSeq" id="WP_038453672.1">
    <property type="nucleotide sequence ID" value="NZ_CP009043.1"/>
</dbReference>
<dbReference type="UniPathway" id="UPA00219"/>
<comment type="function">
    <text evidence="7">Provides the (R)-glutamate required for cell wall biosynthesis.</text>
</comment>
<dbReference type="InterPro" id="IPR004391">
    <property type="entry name" value="Glu_race"/>
</dbReference>
<keyword evidence="3 7" id="KW-0133">Cell shape</keyword>
<evidence type="ECO:0000256" key="3">
    <source>
        <dbReference type="ARBA" id="ARBA00022960"/>
    </source>
</evidence>
<dbReference type="eggNOG" id="COG0796">
    <property type="taxonomic scope" value="Bacteria"/>
</dbReference>
<evidence type="ECO:0000256" key="6">
    <source>
        <dbReference type="ARBA" id="ARBA00023316"/>
    </source>
</evidence>
<dbReference type="HOGENOM" id="CLU_052344_1_0_7"/>
<dbReference type="KEGG" id="caj:CIG1485E_0647"/>
<dbReference type="HAMAP" id="MF_00258">
    <property type="entry name" value="Glu_racemase"/>
    <property type="match status" value="1"/>
</dbReference>
<comment type="similarity">
    <text evidence="7">Belongs to the aspartate/glutamate racemases family.</text>
</comment>
<dbReference type="GO" id="GO:0008881">
    <property type="term" value="F:glutamate racemase activity"/>
    <property type="evidence" value="ECO:0007669"/>
    <property type="project" value="UniProtKB-UniRule"/>
</dbReference>
<dbReference type="STRING" id="1244531.CIG2463D_0647"/>
<dbReference type="Proteomes" id="UP000028486">
    <property type="component" value="Chromosome"/>
</dbReference>
<evidence type="ECO:0000256" key="7">
    <source>
        <dbReference type="HAMAP-Rule" id="MF_00258"/>
    </source>
</evidence>
<feature type="active site" description="Proton donor/acceptor" evidence="7">
    <location>
        <position position="178"/>
    </location>
</feature>
<dbReference type="EMBL" id="CP009043">
    <property type="protein sequence ID" value="AII14507.1"/>
    <property type="molecule type" value="Genomic_DNA"/>
</dbReference>
<evidence type="ECO:0000256" key="4">
    <source>
        <dbReference type="ARBA" id="ARBA00022984"/>
    </source>
</evidence>
<keyword evidence="6 7" id="KW-0961">Cell wall biogenesis/degradation</keyword>
<dbReference type="EC" id="5.1.1.3" evidence="2 7"/>
<sequence length="253" mass="28170">MKIAVFDSGIGGLSLLNEALKAFCGVDFIYFADNLNAPYGTKSKDEITKLTINAAQFLVEQNVDMIVIACNTATSAAICELRASFSLPIVGMEPAIKLGANSSGDILVVATPATIKGNKLSDLIHRVNLETKTRLLGMPKLVEFAQNMDFDSIEVKKYIKDELSKFDIDKTELLVLGCTHFNYFKDSFRELLPAHVSIIDGINGTIKEMMRKLGNISKFGEKNKLRYFSSYEEMDTKLIEPYLKRLDEMSKIS</sequence>
<protein>
    <recommendedName>
        <fullName evidence="2 7">Glutamate racemase</fullName>
        <ecNumber evidence="2 7">5.1.1.3</ecNumber>
    </recommendedName>
</protein>
<evidence type="ECO:0000313" key="8">
    <source>
        <dbReference type="EMBL" id="AII14507.1"/>
    </source>
</evidence>
<evidence type="ECO:0000256" key="5">
    <source>
        <dbReference type="ARBA" id="ARBA00023235"/>
    </source>
</evidence>
<gene>
    <name evidence="7 8" type="primary">murI</name>
    <name evidence="8" type="ORF">CIG1485E_0647</name>
</gene>
<dbReference type="PANTHER" id="PTHR21198:SF3">
    <property type="entry name" value="GLUTAMATE RACEMASE"/>
    <property type="match status" value="1"/>
</dbReference>
<dbReference type="PROSITE" id="PS00923">
    <property type="entry name" value="ASP_GLU_RACEMASE_1"/>
    <property type="match status" value="1"/>
</dbReference>
<evidence type="ECO:0000256" key="1">
    <source>
        <dbReference type="ARBA" id="ARBA00001602"/>
    </source>
</evidence>
<dbReference type="GO" id="GO:0009252">
    <property type="term" value="P:peptidoglycan biosynthetic process"/>
    <property type="evidence" value="ECO:0007669"/>
    <property type="project" value="UniProtKB-UniRule"/>
</dbReference>